<feature type="transmembrane region" description="Helical" evidence="1">
    <location>
        <begin position="12"/>
        <end position="33"/>
    </location>
</feature>
<evidence type="ECO:0008006" key="4">
    <source>
        <dbReference type="Google" id="ProtNLM"/>
    </source>
</evidence>
<protein>
    <recommendedName>
        <fullName evidence="4">MARVEL domain-containing protein</fullName>
    </recommendedName>
</protein>
<dbReference type="STRING" id="50990.A0A4Y7QML2"/>
<dbReference type="Proteomes" id="UP000294933">
    <property type="component" value="Unassembled WGS sequence"/>
</dbReference>
<gene>
    <name evidence="2" type="ORF">BD410DRAFT_343691</name>
</gene>
<sequence>MAIDKHVRRGHPIVFGLIIFFAIIQASLATWLTQRFNQHHNYLSVSVRDRTRFLLFTGWWTVFFSLWYLVLFWHAPSQGSVLTSVGSHGVFLLLTWIFWTAGAASITAALGGGYNCSRIDFSVPYCNQLNALEGEYTICCSAIINSQIFLGFSWAVWILVTIALIVVIFRGISSSRRGDGFGGQLVD</sequence>
<dbReference type="VEuPathDB" id="FungiDB:BD410DRAFT_343691"/>
<dbReference type="EMBL" id="ML170158">
    <property type="protein sequence ID" value="TDL28089.1"/>
    <property type="molecule type" value="Genomic_DNA"/>
</dbReference>
<proteinExistence type="predicted"/>
<evidence type="ECO:0000256" key="1">
    <source>
        <dbReference type="SAM" id="Phobius"/>
    </source>
</evidence>
<dbReference type="AlphaFoldDB" id="A0A4Y7QML2"/>
<feature type="transmembrane region" description="Helical" evidence="1">
    <location>
        <begin position="85"/>
        <end position="110"/>
    </location>
</feature>
<dbReference type="GO" id="GO:0016020">
    <property type="term" value="C:membrane"/>
    <property type="evidence" value="ECO:0007669"/>
    <property type="project" value="UniProtKB-SubCell"/>
</dbReference>
<keyword evidence="1" id="KW-0472">Membrane</keyword>
<organism evidence="2 3">
    <name type="scientific">Rickenella mellea</name>
    <dbReference type="NCBI Taxonomy" id="50990"/>
    <lineage>
        <taxon>Eukaryota</taxon>
        <taxon>Fungi</taxon>
        <taxon>Dikarya</taxon>
        <taxon>Basidiomycota</taxon>
        <taxon>Agaricomycotina</taxon>
        <taxon>Agaricomycetes</taxon>
        <taxon>Hymenochaetales</taxon>
        <taxon>Rickenellaceae</taxon>
        <taxon>Rickenella</taxon>
    </lineage>
</organism>
<evidence type="ECO:0000313" key="2">
    <source>
        <dbReference type="EMBL" id="TDL28089.1"/>
    </source>
</evidence>
<keyword evidence="1" id="KW-0812">Transmembrane</keyword>
<reference evidence="2 3" key="1">
    <citation type="submission" date="2018-06" db="EMBL/GenBank/DDBJ databases">
        <title>A transcriptomic atlas of mushroom development highlights an independent origin of complex multicellularity.</title>
        <authorList>
            <consortium name="DOE Joint Genome Institute"/>
            <person name="Krizsan K."/>
            <person name="Almasi E."/>
            <person name="Merenyi Z."/>
            <person name="Sahu N."/>
            <person name="Viragh M."/>
            <person name="Koszo T."/>
            <person name="Mondo S."/>
            <person name="Kiss B."/>
            <person name="Balint B."/>
            <person name="Kues U."/>
            <person name="Barry K."/>
            <person name="Hegedus J.C."/>
            <person name="Henrissat B."/>
            <person name="Johnson J."/>
            <person name="Lipzen A."/>
            <person name="Ohm R."/>
            <person name="Nagy I."/>
            <person name="Pangilinan J."/>
            <person name="Yan J."/>
            <person name="Xiong Y."/>
            <person name="Grigoriev I.V."/>
            <person name="Hibbett D.S."/>
            <person name="Nagy L.G."/>
        </authorList>
    </citation>
    <scope>NUCLEOTIDE SEQUENCE [LARGE SCALE GENOMIC DNA]</scope>
    <source>
        <strain evidence="2 3">SZMC22713</strain>
    </source>
</reference>
<evidence type="ECO:0000313" key="3">
    <source>
        <dbReference type="Proteomes" id="UP000294933"/>
    </source>
</evidence>
<dbReference type="OrthoDB" id="2117453at2759"/>
<feature type="transmembrane region" description="Helical" evidence="1">
    <location>
        <begin position="53"/>
        <end position="73"/>
    </location>
</feature>
<feature type="transmembrane region" description="Helical" evidence="1">
    <location>
        <begin position="154"/>
        <end position="172"/>
    </location>
</feature>
<name>A0A4Y7QML2_9AGAM</name>
<keyword evidence="3" id="KW-1185">Reference proteome</keyword>
<keyword evidence="1" id="KW-1133">Transmembrane helix</keyword>
<accession>A0A4Y7QML2</accession>